<reference evidence="1 2" key="1">
    <citation type="submission" date="2014-04" db="EMBL/GenBank/DDBJ databases">
        <authorList>
            <consortium name="DOE Joint Genome Institute"/>
            <person name="Kuo A."/>
            <person name="Kohler A."/>
            <person name="Costa M.D."/>
            <person name="Nagy L.G."/>
            <person name="Floudas D."/>
            <person name="Copeland A."/>
            <person name="Barry K.W."/>
            <person name="Cichocki N."/>
            <person name="Veneault-Fourrey C."/>
            <person name="LaButti K."/>
            <person name="Lindquist E.A."/>
            <person name="Lipzen A."/>
            <person name="Lundell T."/>
            <person name="Morin E."/>
            <person name="Murat C."/>
            <person name="Sun H."/>
            <person name="Tunlid A."/>
            <person name="Henrissat B."/>
            <person name="Grigoriev I.V."/>
            <person name="Hibbett D.S."/>
            <person name="Martin F."/>
            <person name="Nordberg H.P."/>
            <person name="Cantor M.N."/>
            <person name="Hua S.X."/>
        </authorList>
    </citation>
    <scope>NUCLEOTIDE SEQUENCE [LARGE SCALE GENOMIC DNA]</scope>
    <source>
        <strain evidence="1 2">441</strain>
    </source>
</reference>
<organism evidence="1 2">
    <name type="scientific">Pisolithus microcarpus 441</name>
    <dbReference type="NCBI Taxonomy" id="765257"/>
    <lineage>
        <taxon>Eukaryota</taxon>
        <taxon>Fungi</taxon>
        <taxon>Dikarya</taxon>
        <taxon>Basidiomycota</taxon>
        <taxon>Agaricomycotina</taxon>
        <taxon>Agaricomycetes</taxon>
        <taxon>Agaricomycetidae</taxon>
        <taxon>Boletales</taxon>
        <taxon>Sclerodermatineae</taxon>
        <taxon>Pisolithaceae</taxon>
        <taxon>Pisolithus</taxon>
    </lineage>
</organism>
<evidence type="ECO:0000313" key="2">
    <source>
        <dbReference type="Proteomes" id="UP000054018"/>
    </source>
</evidence>
<keyword evidence="2" id="KW-1185">Reference proteome</keyword>
<accession>A0A0C9YL70</accession>
<dbReference type="EMBL" id="KN834318">
    <property type="protein sequence ID" value="KIK11047.1"/>
    <property type="molecule type" value="Genomic_DNA"/>
</dbReference>
<protein>
    <submittedName>
        <fullName evidence="1">Uncharacterized protein</fullName>
    </submittedName>
</protein>
<dbReference type="HOGENOM" id="CLU_2528327_0_0_1"/>
<proteinExistence type="predicted"/>
<reference evidence="2" key="2">
    <citation type="submission" date="2015-01" db="EMBL/GenBank/DDBJ databases">
        <title>Evolutionary Origins and Diversification of the Mycorrhizal Mutualists.</title>
        <authorList>
            <consortium name="DOE Joint Genome Institute"/>
            <consortium name="Mycorrhizal Genomics Consortium"/>
            <person name="Kohler A."/>
            <person name="Kuo A."/>
            <person name="Nagy L.G."/>
            <person name="Floudas D."/>
            <person name="Copeland A."/>
            <person name="Barry K.W."/>
            <person name="Cichocki N."/>
            <person name="Veneault-Fourrey C."/>
            <person name="LaButti K."/>
            <person name="Lindquist E.A."/>
            <person name="Lipzen A."/>
            <person name="Lundell T."/>
            <person name="Morin E."/>
            <person name="Murat C."/>
            <person name="Riley R."/>
            <person name="Ohm R."/>
            <person name="Sun H."/>
            <person name="Tunlid A."/>
            <person name="Henrissat B."/>
            <person name="Grigoriev I.V."/>
            <person name="Hibbett D.S."/>
            <person name="Martin F."/>
        </authorList>
    </citation>
    <scope>NUCLEOTIDE SEQUENCE [LARGE SCALE GENOMIC DNA]</scope>
    <source>
        <strain evidence="2">441</strain>
    </source>
</reference>
<evidence type="ECO:0000313" key="1">
    <source>
        <dbReference type="EMBL" id="KIK11047.1"/>
    </source>
</evidence>
<sequence>MRSSKTGFETTNGIIASAGYHVTAPRESEAGDRTALSVPVVSFPVQHNCASPVLDLVLIDDSSFHSVSEAKGCPSTKFESVPSF</sequence>
<name>A0A0C9YL70_9AGAM</name>
<dbReference type="Proteomes" id="UP000054018">
    <property type="component" value="Unassembled WGS sequence"/>
</dbReference>
<gene>
    <name evidence="1" type="ORF">PISMIDRAFT_536514</name>
</gene>
<dbReference type="AlphaFoldDB" id="A0A0C9YL70"/>